<dbReference type="PROSITE" id="PS50011">
    <property type="entry name" value="PROTEIN_KINASE_DOM"/>
    <property type="match status" value="1"/>
</dbReference>
<feature type="binding site" evidence="18">
    <location>
        <position position="93"/>
    </location>
    <ligand>
        <name>ATP</name>
        <dbReference type="ChEBI" id="CHEBI:30616"/>
    </ligand>
</feature>
<dbReference type="Gene3D" id="3.30.200.20">
    <property type="entry name" value="Phosphorylase Kinase, domain 1"/>
    <property type="match status" value="1"/>
</dbReference>
<evidence type="ECO:0000256" key="10">
    <source>
        <dbReference type="ARBA" id="ARBA00022777"/>
    </source>
</evidence>
<dbReference type="AlphaFoldDB" id="A0A1B6C394"/>
<dbReference type="InterPro" id="IPR017441">
    <property type="entry name" value="Protein_kinase_ATP_BS"/>
</dbReference>
<dbReference type="InterPro" id="IPR050940">
    <property type="entry name" value="Actin_reg-Ser/Thr_kinase"/>
</dbReference>
<evidence type="ECO:0000256" key="1">
    <source>
        <dbReference type="ARBA" id="ARBA00001936"/>
    </source>
</evidence>
<comment type="cofactor">
    <cofactor evidence="1">
        <name>Mn(2+)</name>
        <dbReference type="ChEBI" id="CHEBI:29035"/>
    </cofactor>
</comment>
<evidence type="ECO:0000256" key="13">
    <source>
        <dbReference type="ARBA" id="ARBA00023137"/>
    </source>
</evidence>
<evidence type="ECO:0000256" key="12">
    <source>
        <dbReference type="ARBA" id="ARBA00022842"/>
    </source>
</evidence>
<evidence type="ECO:0000256" key="5">
    <source>
        <dbReference type="ARBA" id="ARBA00022527"/>
    </source>
</evidence>
<evidence type="ECO:0000313" key="21">
    <source>
        <dbReference type="EMBL" id="JAS07844.1"/>
    </source>
</evidence>
<evidence type="ECO:0000256" key="6">
    <source>
        <dbReference type="ARBA" id="ARBA00022553"/>
    </source>
</evidence>
<evidence type="ECO:0000256" key="2">
    <source>
        <dbReference type="ARBA" id="ARBA00001946"/>
    </source>
</evidence>
<evidence type="ECO:0000256" key="15">
    <source>
        <dbReference type="ARBA" id="ARBA00049003"/>
    </source>
</evidence>
<comment type="catalytic activity">
    <reaction evidence="15">
        <text>L-seryl-[protein] + ATP = O-phospho-L-seryl-[protein] + ADP + H(+)</text>
        <dbReference type="Rhea" id="RHEA:17989"/>
        <dbReference type="Rhea" id="RHEA-COMP:9863"/>
        <dbReference type="Rhea" id="RHEA-COMP:11604"/>
        <dbReference type="ChEBI" id="CHEBI:15378"/>
        <dbReference type="ChEBI" id="CHEBI:29999"/>
        <dbReference type="ChEBI" id="CHEBI:30616"/>
        <dbReference type="ChEBI" id="CHEBI:83421"/>
        <dbReference type="ChEBI" id="CHEBI:456216"/>
        <dbReference type="EC" id="2.7.12.1"/>
    </reaction>
</comment>
<keyword evidence="5" id="KW-0723">Serine/threonine-protein kinase</keyword>
<dbReference type="GO" id="GO:0005524">
    <property type="term" value="F:ATP binding"/>
    <property type="evidence" value="ECO:0007669"/>
    <property type="project" value="UniProtKB-UniRule"/>
</dbReference>
<dbReference type="PROSITE" id="PS00109">
    <property type="entry name" value="PROTEIN_KINASE_TYR"/>
    <property type="match status" value="1"/>
</dbReference>
<evidence type="ECO:0000256" key="16">
    <source>
        <dbReference type="ARBA" id="ARBA00049308"/>
    </source>
</evidence>
<keyword evidence="12" id="KW-0460">Magnesium</keyword>
<dbReference type="PANTHER" id="PTHR46485:SF5">
    <property type="entry name" value="CENTER DIVIDER, ISOFORM A"/>
    <property type="match status" value="1"/>
</dbReference>
<dbReference type="GO" id="GO:0005737">
    <property type="term" value="C:cytoplasm"/>
    <property type="evidence" value="ECO:0007669"/>
    <property type="project" value="TreeGrafter"/>
</dbReference>
<evidence type="ECO:0000256" key="17">
    <source>
        <dbReference type="ARBA" id="ARBA00051680"/>
    </source>
</evidence>
<protein>
    <recommendedName>
        <fullName evidence="4">dual-specificity kinase</fullName>
        <ecNumber evidence="4">2.7.12.1</ecNumber>
    </recommendedName>
</protein>
<comment type="catalytic activity">
    <reaction evidence="16">
        <text>L-threonyl-[protein] + ATP = O-phospho-L-threonyl-[protein] + ADP + H(+)</text>
        <dbReference type="Rhea" id="RHEA:46608"/>
        <dbReference type="Rhea" id="RHEA-COMP:11060"/>
        <dbReference type="Rhea" id="RHEA-COMP:11605"/>
        <dbReference type="ChEBI" id="CHEBI:15378"/>
        <dbReference type="ChEBI" id="CHEBI:30013"/>
        <dbReference type="ChEBI" id="CHEBI:30616"/>
        <dbReference type="ChEBI" id="CHEBI:61977"/>
        <dbReference type="ChEBI" id="CHEBI:456216"/>
        <dbReference type="EC" id="2.7.12.1"/>
    </reaction>
</comment>
<gene>
    <name evidence="22" type="ORF">g.33013</name>
    <name evidence="21" type="ORF">g.33016</name>
    <name evidence="23" type="ORF">g.33022</name>
</gene>
<dbReference type="GO" id="GO:0005634">
    <property type="term" value="C:nucleus"/>
    <property type="evidence" value="ECO:0007669"/>
    <property type="project" value="TreeGrafter"/>
</dbReference>
<keyword evidence="8" id="KW-0479">Metal-binding</keyword>
<dbReference type="EMBL" id="GEDC01020562">
    <property type="protein sequence ID" value="JAS16736.1"/>
    <property type="molecule type" value="Transcribed_RNA"/>
</dbReference>
<dbReference type="PANTHER" id="PTHR46485">
    <property type="entry name" value="LIM DOMAIN KINASE 1"/>
    <property type="match status" value="1"/>
</dbReference>
<feature type="domain" description="Protein kinase" evidence="20">
    <location>
        <begin position="64"/>
        <end position="330"/>
    </location>
</feature>
<dbReference type="GO" id="GO:0046872">
    <property type="term" value="F:metal ion binding"/>
    <property type="evidence" value="ECO:0007669"/>
    <property type="project" value="UniProtKB-KW"/>
</dbReference>
<evidence type="ECO:0000256" key="9">
    <source>
        <dbReference type="ARBA" id="ARBA00022741"/>
    </source>
</evidence>
<evidence type="ECO:0000256" key="7">
    <source>
        <dbReference type="ARBA" id="ARBA00022679"/>
    </source>
</evidence>
<dbReference type="GO" id="GO:0004712">
    <property type="term" value="F:protein serine/threonine/tyrosine kinase activity"/>
    <property type="evidence" value="ECO:0007669"/>
    <property type="project" value="UniProtKB-EC"/>
</dbReference>
<evidence type="ECO:0000256" key="4">
    <source>
        <dbReference type="ARBA" id="ARBA00013203"/>
    </source>
</evidence>
<dbReference type="FunFam" id="1.10.510.10:FF:000202">
    <property type="entry name" value="Dual specificity testis-specific protein kinase 2"/>
    <property type="match status" value="1"/>
</dbReference>
<keyword evidence="11 18" id="KW-0067">ATP-binding</keyword>
<sequence length="884" mass="97698">MLRDSGYSETTSGAGIVKDMITQNSCIPVPPIMDSEVREKDSKMSGSSCRALKHAVASLNRLDDFSCEKIGSGFFSEVFKVTHKVTGQVMVLKMNLLRSNRHNMRKEVQLMNQLCHENILGFMGVCVHEGQLHALTEYINGGSLEQLIQNRTLEIPYLTRMKIALDIAKGMEYLHSRDVFHRDLTSKNVLIKKNDINGSLTAVVGDFGLAAKIPRSGARLPTVGSPYWMSPECLKGEWYDERSDIFSYGIILCELIARIEADPDFLPRTENFGLDYIAFIELCSDAYPPADFLKLALSCCNFEPKNRPSFKEIVEELSGSVESNVRRPNYRSMSCILPNNVIPPSSITAKSEEFLPATVTQPTNHRKICHRRSVSEDVGKIVFLPHTAPSDKARCHLASPRPTVNPLKHLGEAMVRNDPHYKPFPSKSNPFTALAHFKGAKKILASTNSTDLFSSCFELPSPSPYRDGPFDLSQVGSKQNSKPYERGKVFDEEFDSLKLNMEDSISAESVIKPSQVKSNNKSISVGSAESKKSKSKDAIDLLDGRYKLKSGGVLYKLESRLHPGLKAKPSSLPSSPTFSRRRSTLPVLPADIFINFNHGKNPFPTLSCEHDTVLPTNSDSTRKKASSLFSHPLFKNRADDVNPNLQDESKPPHSSLIHQLRSCASSSNLGVLPDCSAVFQPGSTPVGPGLRRRGSCESGFFSSLGDDFCLPGIELVTASSVTLSSSSAASSLFLDSGATVSCSLDDIATPLRGHPHFNPHTHKRSSSIYTDSSEDVSSLGGGDLPTWDDRISLQAPQHISKMVEYFERKHVFDSVPSESSEVPSPNLTQHYQSHRELQLRRSFLHDARNESSKMNSTGVKRGVSHRLMICEGAVRSKLQLFDKK</sequence>
<dbReference type="GO" id="GO:0004713">
    <property type="term" value="F:protein tyrosine kinase activity"/>
    <property type="evidence" value="ECO:0007669"/>
    <property type="project" value="UniProtKB-KW"/>
</dbReference>
<dbReference type="FunFam" id="3.30.200.20:FF:000134">
    <property type="entry name" value="Dual specificity testis-specific protein kinase 2"/>
    <property type="match status" value="1"/>
</dbReference>
<dbReference type="Gene3D" id="1.10.510.10">
    <property type="entry name" value="Transferase(Phosphotransferase) domain 1"/>
    <property type="match status" value="1"/>
</dbReference>
<dbReference type="EC" id="2.7.12.1" evidence="4"/>
<dbReference type="EMBL" id="GEDC01022988">
    <property type="protein sequence ID" value="JAS14310.1"/>
    <property type="molecule type" value="Transcribed_RNA"/>
</dbReference>
<dbReference type="Pfam" id="PF07714">
    <property type="entry name" value="PK_Tyr_Ser-Thr"/>
    <property type="match status" value="1"/>
</dbReference>
<dbReference type="SUPFAM" id="SSF56112">
    <property type="entry name" value="Protein kinase-like (PK-like)"/>
    <property type="match status" value="1"/>
</dbReference>
<evidence type="ECO:0000256" key="11">
    <source>
        <dbReference type="ARBA" id="ARBA00022840"/>
    </source>
</evidence>
<comment type="cofactor">
    <cofactor evidence="2">
        <name>Mg(2+)</name>
        <dbReference type="ChEBI" id="CHEBI:18420"/>
    </cofactor>
</comment>
<keyword evidence="14" id="KW-0464">Manganese</keyword>
<comment type="similarity">
    <text evidence="3">Belongs to the protein kinase superfamily. TKL Ser/Thr protein kinase family.</text>
</comment>
<dbReference type="GO" id="GO:0030036">
    <property type="term" value="P:actin cytoskeleton organization"/>
    <property type="evidence" value="ECO:0007669"/>
    <property type="project" value="TreeGrafter"/>
</dbReference>
<keyword evidence="13" id="KW-0829">Tyrosine-protein kinase</keyword>
<dbReference type="InterPro" id="IPR011009">
    <property type="entry name" value="Kinase-like_dom_sf"/>
</dbReference>
<evidence type="ECO:0000313" key="22">
    <source>
        <dbReference type="EMBL" id="JAS14310.1"/>
    </source>
</evidence>
<dbReference type="InterPro" id="IPR001245">
    <property type="entry name" value="Ser-Thr/Tyr_kinase_cat_dom"/>
</dbReference>
<dbReference type="EMBL" id="GEDC01029454">
    <property type="protein sequence ID" value="JAS07844.1"/>
    <property type="molecule type" value="Transcribed_RNA"/>
</dbReference>
<organism evidence="21">
    <name type="scientific">Clastoptera arizonana</name>
    <name type="common">Arizona spittle bug</name>
    <dbReference type="NCBI Taxonomy" id="38151"/>
    <lineage>
        <taxon>Eukaryota</taxon>
        <taxon>Metazoa</taxon>
        <taxon>Ecdysozoa</taxon>
        <taxon>Arthropoda</taxon>
        <taxon>Hexapoda</taxon>
        <taxon>Insecta</taxon>
        <taxon>Pterygota</taxon>
        <taxon>Neoptera</taxon>
        <taxon>Paraneoptera</taxon>
        <taxon>Hemiptera</taxon>
        <taxon>Auchenorrhyncha</taxon>
        <taxon>Cercopoidea</taxon>
        <taxon>Clastopteridae</taxon>
        <taxon>Clastoptera</taxon>
    </lineage>
</organism>
<dbReference type="GO" id="GO:0004674">
    <property type="term" value="F:protein serine/threonine kinase activity"/>
    <property type="evidence" value="ECO:0007669"/>
    <property type="project" value="UniProtKB-KW"/>
</dbReference>
<feature type="compositionally biased region" description="Basic residues" evidence="19">
    <location>
        <begin position="755"/>
        <end position="765"/>
    </location>
</feature>
<evidence type="ECO:0000256" key="18">
    <source>
        <dbReference type="PROSITE-ProRule" id="PRU10141"/>
    </source>
</evidence>
<name>A0A1B6C394_9HEMI</name>
<evidence type="ECO:0000256" key="3">
    <source>
        <dbReference type="ARBA" id="ARBA00005843"/>
    </source>
</evidence>
<accession>A0A1B6C394</accession>
<keyword evidence="6" id="KW-0597">Phosphoprotein</keyword>
<evidence type="ECO:0000256" key="19">
    <source>
        <dbReference type="SAM" id="MobiDB-lite"/>
    </source>
</evidence>
<keyword evidence="7" id="KW-0808">Transferase</keyword>
<dbReference type="InterPro" id="IPR000719">
    <property type="entry name" value="Prot_kinase_dom"/>
</dbReference>
<evidence type="ECO:0000256" key="14">
    <source>
        <dbReference type="ARBA" id="ARBA00023211"/>
    </source>
</evidence>
<keyword evidence="9 18" id="KW-0547">Nucleotide-binding</keyword>
<evidence type="ECO:0000313" key="23">
    <source>
        <dbReference type="EMBL" id="JAS16736.1"/>
    </source>
</evidence>
<evidence type="ECO:0000256" key="8">
    <source>
        <dbReference type="ARBA" id="ARBA00022723"/>
    </source>
</evidence>
<comment type="catalytic activity">
    <reaction evidence="17">
        <text>L-tyrosyl-[protein] + ATP = O-phospho-L-tyrosyl-[protein] + ADP + H(+)</text>
        <dbReference type="Rhea" id="RHEA:10596"/>
        <dbReference type="Rhea" id="RHEA-COMP:10136"/>
        <dbReference type="Rhea" id="RHEA-COMP:20101"/>
        <dbReference type="ChEBI" id="CHEBI:15378"/>
        <dbReference type="ChEBI" id="CHEBI:30616"/>
        <dbReference type="ChEBI" id="CHEBI:46858"/>
        <dbReference type="ChEBI" id="CHEBI:61978"/>
        <dbReference type="ChEBI" id="CHEBI:456216"/>
        <dbReference type="EC" id="2.7.12.1"/>
    </reaction>
</comment>
<evidence type="ECO:0000259" key="20">
    <source>
        <dbReference type="PROSITE" id="PS50011"/>
    </source>
</evidence>
<dbReference type="PRINTS" id="PR00109">
    <property type="entry name" value="TYRKINASE"/>
</dbReference>
<reference evidence="21" key="1">
    <citation type="submission" date="2015-12" db="EMBL/GenBank/DDBJ databases">
        <title>De novo transcriptome assembly of four potential Pierce s Disease insect vectors from Arizona vineyards.</title>
        <authorList>
            <person name="Tassone E.E."/>
        </authorList>
    </citation>
    <scope>NUCLEOTIDE SEQUENCE</scope>
</reference>
<keyword evidence="10" id="KW-0418">Kinase</keyword>
<feature type="region of interest" description="Disordered" evidence="19">
    <location>
        <begin position="755"/>
        <end position="775"/>
    </location>
</feature>
<dbReference type="InterPro" id="IPR008266">
    <property type="entry name" value="Tyr_kinase_AS"/>
</dbReference>
<dbReference type="PROSITE" id="PS00107">
    <property type="entry name" value="PROTEIN_KINASE_ATP"/>
    <property type="match status" value="1"/>
</dbReference>
<proteinExistence type="inferred from homology"/>